<proteinExistence type="predicted"/>
<evidence type="ECO:0000313" key="2">
    <source>
        <dbReference type="EMBL" id="VWC49394.1"/>
    </source>
</evidence>
<accession>A0A6P2SW94</accession>
<evidence type="ECO:0000256" key="1">
    <source>
        <dbReference type="SAM" id="Phobius"/>
    </source>
</evidence>
<feature type="transmembrane region" description="Helical" evidence="1">
    <location>
        <begin position="6"/>
        <end position="30"/>
    </location>
</feature>
<dbReference type="EMBL" id="CABVQC010000088">
    <property type="protein sequence ID" value="VWC49394.1"/>
    <property type="molecule type" value="Genomic_DNA"/>
</dbReference>
<dbReference type="Proteomes" id="UP000494261">
    <property type="component" value="Unassembled WGS sequence"/>
</dbReference>
<organism evidence="2 3">
    <name type="scientific">Burkholderia aenigmatica</name>
    <dbReference type="NCBI Taxonomy" id="2015348"/>
    <lineage>
        <taxon>Bacteria</taxon>
        <taxon>Pseudomonadati</taxon>
        <taxon>Pseudomonadota</taxon>
        <taxon>Betaproteobacteria</taxon>
        <taxon>Burkholderiales</taxon>
        <taxon>Burkholderiaceae</taxon>
        <taxon>Burkholderia</taxon>
        <taxon>Burkholderia cepacia complex</taxon>
    </lineage>
</organism>
<reference evidence="2 3" key="1">
    <citation type="submission" date="2019-09" db="EMBL/GenBank/DDBJ databases">
        <authorList>
            <person name="Depoorter E."/>
        </authorList>
    </citation>
    <scope>NUCLEOTIDE SEQUENCE [LARGE SCALE GENOMIC DNA]</scope>
    <source>
        <strain evidence="2">LMG 13014</strain>
    </source>
</reference>
<gene>
    <name evidence="2" type="ORF">BLA13014_07589</name>
</gene>
<dbReference type="AlphaFoldDB" id="A0A6P2SW94"/>
<keyword evidence="1" id="KW-1133">Transmembrane helix</keyword>
<evidence type="ECO:0000313" key="3">
    <source>
        <dbReference type="Proteomes" id="UP000494261"/>
    </source>
</evidence>
<protein>
    <submittedName>
        <fullName evidence="2">Uncharacterized protein</fullName>
    </submittedName>
</protein>
<keyword evidence="1" id="KW-0472">Membrane</keyword>
<sequence length="31" mass="3287">MNFILVRLGLSTEIMGDIGAVVVLLVVLGLM</sequence>
<name>A0A6P2SW94_9BURK</name>
<keyword evidence="1" id="KW-0812">Transmembrane</keyword>